<gene>
    <name evidence="1" type="ordered locus">Despr_2595</name>
</gene>
<name>A0A7U4DQ18_DESPD</name>
<dbReference type="EMBL" id="CP002364">
    <property type="protein sequence ID" value="ADW18731.1"/>
    <property type="molecule type" value="Genomic_DNA"/>
</dbReference>
<reference evidence="1 2" key="1">
    <citation type="journal article" date="2011" name="Stand. Genomic Sci.">
        <title>Complete genome sequence of Desulfobulbus propionicus type strain (1pr3).</title>
        <authorList>
            <person name="Pagani I."/>
            <person name="Lapidus A."/>
            <person name="Nolan M."/>
            <person name="Lucas S."/>
            <person name="Hammon N."/>
            <person name="Deshpande S."/>
            <person name="Cheng J.F."/>
            <person name="Chertkov O."/>
            <person name="Davenport K."/>
            <person name="Tapia R."/>
            <person name="Han C."/>
            <person name="Goodwin L."/>
            <person name="Pitluck S."/>
            <person name="Liolios K."/>
            <person name="Mavromatis K."/>
            <person name="Ivanova N."/>
            <person name="Mikhailova N."/>
            <person name="Pati A."/>
            <person name="Chen A."/>
            <person name="Palaniappan K."/>
            <person name="Land M."/>
            <person name="Hauser L."/>
            <person name="Chang Y.J."/>
            <person name="Jeffries C.D."/>
            <person name="Detter J.C."/>
            <person name="Brambilla E."/>
            <person name="Kannan K.P."/>
            <person name="Djao O.D."/>
            <person name="Rohde M."/>
            <person name="Pukall R."/>
            <person name="Spring S."/>
            <person name="Goker M."/>
            <person name="Sikorski J."/>
            <person name="Woyke T."/>
            <person name="Bristow J."/>
            <person name="Eisen J.A."/>
            <person name="Markowitz V."/>
            <person name="Hugenholtz P."/>
            <person name="Kyrpides N.C."/>
            <person name="Klenk H.P."/>
        </authorList>
    </citation>
    <scope>NUCLEOTIDE SEQUENCE [LARGE SCALE GENOMIC DNA]</scope>
    <source>
        <strain evidence="2">ATCC 33891 / DSM 2032 / 1pr3</strain>
    </source>
</reference>
<dbReference type="AlphaFoldDB" id="A0A7U4DQ18"/>
<dbReference type="KEGG" id="dpr:Despr_2595"/>
<organism evidence="1 2">
    <name type="scientific">Desulfobulbus propionicus (strain ATCC 33891 / DSM 2032 / VKM B-1956 / 1pr3)</name>
    <dbReference type="NCBI Taxonomy" id="577650"/>
    <lineage>
        <taxon>Bacteria</taxon>
        <taxon>Pseudomonadati</taxon>
        <taxon>Thermodesulfobacteriota</taxon>
        <taxon>Desulfobulbia</taxon>
        <taxon>Desulfobulbales</taxon>
        <taxon>Desulfobulbaceae</taxon>
        <taxon>Desulfobulbus</taxon>
    </lineage>
</organism>
<evidence type="ECO:0000313" key="1">
    <source>
        <dbReference type="EMBL" id="ADW18731.1"/>
    </source>
</evidence>
<protein>
    <submittedName>
        <fullName evidence="1">HesB/YadR/YfhF-family protein</fullName>
    </submittedName>
</protein>
<evidence type="ECO:0000313" key="2">
    <source>
        <dbReference type="Proteomes" id="UP000006365"/>
    </source>
</evidence>
<proteinExistence type="predicted"/>
<sequence length="33" mass="3567">MFEATAIAVNNLKAYLEQNKISSAIRIALMQGG</sequence>
<dbReference type="Proteomes" id="UP000006365">
    <property type="component" value="Chromosome"/>
</dbReference>
<accession>A0A7U4DQ18</accession>
<keyword evidence="2" id="KW-1185">Reference proteome</keyword>